<name>A0A845BCE3_9PROT</name>
<feature type="domain" description="3-keto-alpha-glucoside-1,2-lyase/3-keto-2-hydroxy-glucal hydratase" evidence="2">
    <location>
        <begin position="185"/>
        <end position="357"/>
    </location>
</feature>
<dbReference type="InterPro" id="IPR010496">
    <property type="entry name" value="AL/BT2_dom"/>
</dbReference>
<accession>A0A845BCE3</accession>
<organism evidence="3 4">
    <name type="scientific">Teichococcus coralli</name>
    <dbReference type="NCBI Taxonomy" id="2545983"/>
    <lineage>
        <taxon>Bacteria</taxon>
        <taxon>Pseudomonadati</taxon>
        <taxon>Pseudomonadota</taxon>
        <taxon>Alphaproteobacteria</taxon>
        <taxon>Acetobacterales</taxon>
        <taxon>Roseomonadaceae</taxon>
        <taxon>Roseomonas</taxon>
    </lineage>
</organism>
<feature type="region of interest" description="Disordered" evidence="1">
    <location>
        <begin position="1"/>
        <end position="39"/>
    </location>
</feature>
<dbReference type="GO" id="GO:0016787">
    <property type="term" value="F:hydrolase activity"/>
    <property type="evidence" value="ECO:0007669"/>
    <property type="project" value="InterPro"/>
</dbReference>
<comment type="caution">
    <text evidence="3">The sequence shown here is derived from an EMBL/GenBank/DDBJ whole genome shotgun (WGS) entry which is preliminary data.</text>
</comment>
<sequence length="360" mass="40067">MGPPEAGAPLERNGRARAALPGNAGAQAFRRPAAQHGDRPCLSCDCLTNSWRRRAAPSSVALPPRPGRCRWSRRPSRRCAPRWSGRLRPERERAMPSRWRRRNWRPSGPASWRAANMPPGCRRRSGVPSWPRPTRRRACAAPTSPDGGGERIFSRPVRPAGRDAAVATREGDARNMEDFRPLLTADLSGWRMAGKGGFRWAEPGVLESFGGSGLFWFADSAFEDFMLRVEWRIQRPDDNSGVFIRCPPLQDSPGPAIERGYEIQIDDRGYDPQAKRLDSPLHLTGAIYRLAPASGHLSHPCGEWNAFVIRAQRDSLAVWLNGTAVAHLSPATREPRGHIALQSHHEGSAVQFRRLEVMPL</sequence>
<dbReference type="Proteomes" id="UP000460715">
    <property type="component" value="Unassembled WGS sequence"/>
</dbReference>
<dbReference type="EMBL" id="SNVJ01000004">
    <property type="protein sequence ID" value="MXP62992.1"/>
    <property type="molecule type" value="Genomic_DNA"/>
</dbReference>
<keyword evidence="4" id="KW-1185">Reference proteome</keyword>
<evidence type="ECO:0000313" key="3">
    <source>
        <dbReference type="EMBL" id="MXP62992.1"/>
    </source>
</evidence>
<evidence type="ECO:0000256" key="1">
    <source>
        <dbReference type="SAM" id="MobiDB-lite"/>
    </source>
</evidence>
<evidence type="ECO:0000259" key="2">
    <source>
        <dbReference type="Pfam" id="PF06439"/>
    </source>
</evidence>
<dbReference type="AlphaFoldDB" id="A0A845BCE3"/>
<gene>
    <name evidence="3" type="ORF">E0493_06450</name>
</gene>
<dbReference type="Pfam" id="PF06439">
    <property type="entry name" value="3keto-disac_hyd"/>
    <property type="match status" value="1"/>
</dbReference>
<reference evidence="3 4" key="1">
    <citation type="submission" date="2019-03" db="EMBL/GenBank/DDBJ databases">
        <title>Roseomonas sp. a novel Roseomonas species isolated from Sea whip Gorgonian.</title>
        <authorList>
            <person name="Li F."/>
            <person name="Pan X."/>
            <person name="Huang S."/>
            <person name="Li Z."/>
            <person name="Meng B."/>
        </authorList>
    </citation>
    <scope>NUCLEOTIDE SEQUENCE [LARGE SCALE GENOMIC DNA]</scope>
    <source>
        <strain evidence="3 4">M0104</strain>
    </source>
</reference>
<evidence type="ECO:0000313" key="4">
    <source>
        <dbReference type="Proteomes" id="UP000460715"/>
    </source>
</evidence>
<dbReference type="Gene3D" id="2.60.120.560">
    <property type="entry name" value="Exo-inulinase, domain 1"/>
    <property type="match status" value="1"/>
</dbReference>
<feature type="region of interest" description="Disordered" evidence="1">
    <location>
        <begin position="101"/>
        <end position="163"/>
    </location>
</feature>
<protein>
    <submittedName>
        <fullName evidence="3">DUF1080 domain-containing protein</fullName>
    </submittedName>
</protein>
<proteinExistence type="predicted"/>